<dbReference type="Proteomes" id="UP000292262">
    <property type="component" value="Unassembled WGS sequence"/>
</dbReference>
<dbReference type="AlphaFoldDB" id="A0A4Q7NUC6"/>
<proteinExistence type="predicted"/>
<comment type="caution">
    <text evidence="2">The sequence shown here is derived from an EMBL/GenBank/DDBJ whole genome shotgun (WGS) entry which is preliminary data.</text>
</comment>
<organism evidence="2 3">
    <name type="scientific">Aquimarina brevivitae</name>
    <dbReference type="NCBI Taxonomy" id="323412"/>
    <lineage>
        <taxon>Bacteria</taxon>
        <taxon>Pseudomonadati</taxon>
        <taxon>Bacteroidota</taxon>
        <taxon>Flavobacteriia</taxon>
        <taxon>Flavobacteriales</taxon>
        <taxon>Flavobacteriaceae</taxon>
        <taxon>Aquimarina</taxon>
    </lineage>
</organism>
<reference evidence="2 3" key="1">
    <citation type="submission" date="2019-02" db="EMBL/GenBank/DDBJ databases">
        <title>Genomic Encyclopedia of Type Strains, Phase IV (KMG-IV): sequencing the most valuable type-strain genomes for metagenomic binning, comparative biology and taxonomic classification.</title>
        <authorList>
            <person name="Goeker M."/>
        </authorList>
    </citation>
    <scope>NUCLEOTIDE SEQUENCE [LARGE SCALE GENOMIC DNA]</scope>
    <source>
        <strain evidence="2 3">DSM 17196</strain>
    </source>
</reference>
<feature type="domain" description="DUF4935" evidence="1">
    <location>
        <begin position="7"/>
        <end position="176"/>
    </location>
</feature>
<sequence length="349" mass="40929">MLKTKNIFLDAEIFVGSGYFHNAKLIELAKHGGNEDVTLYLTEITVNEIRSNIKEDINTVIHQVNEFKKKVHRNGRILKKIEGFKEYIELPKIDSKTDFNKINQSLNDFIEKGKVKLIPYQGIELKNILDKYFNREKPFGDGKKKYEFPDAIVIESIEKWCFDNNEKIYVISGDSDLSDYTSDNIYPLNKVSTILNLINREINVNQAKLEWIDKIYNDNLGLIELKIAKRFTEKFIDEISFELDVSDVQVESLRFFDYSIIRQDEGDIILQMDVDIDFSCSISYTKRTWEDFERKHANIDKATTITVELEFEAYFEDKEHNQDISIHCIYTSIPSEEDVEDWIDGLDYD</sequence>
<evidence type="ECO:0000259" key="1">
    <source>
        <dbReference type="Pfam" id="PF16289"/>
    </source>
</evidence>
<protein>
    <submittedName>
        <fullName evidence="2">Uncharacterized protein DUF4935</fullName>
    </submittedName>
</protein>
<keyword evidence="3" id="KW-1185">Reference proteome</keyword>
<dbReference type="InterPro" id="IPR032557">
    <property type="entry name" value="DUF4935"/>
</dbReference>
<evidence type="ECO:0000313" key="3">
    <source>
        <dbReference type="Proteomes" id="UP000292262"/>
    </source>
</evidence>
<accession>A0A4Q7NUC6</accession>
<gene>
    <name evidence="2" type="ORF">EV197_3301</name>
</gene>
<evidence type="ECO:0000313" key="2">
    <source>
        <dbReference type="EMBL" id="RZS90767.1"/>
    </source>
</evidence>
<dbReference type="Pfam" id="PF16289">
    <property type="entry name" value="PIN_12"/>
    <property type="match status" value="1"/>
</dbReference>
<name>A0A4Q7NUC6_9FLAO</name>
<dbReference type="EMBL" id="SGXE01000006">
    <property type="protein sequence ID" value="RZS90767.1"/>
    <property type="molecule type" value="Genomic_DNA"/>
</dbReference>